<accession>A0A6A0ACD5</accession>
<dbReference type="SUPFAM" id="SSF51197">
    <property type="entry name" value="Clavaminate synthase-like"/>
    <property type="match status" value="1"/>
</dbReference>
<dbReference type="AlphaFoldDB" id="A0A6A0ACD5"/>
<dbReference type="PROSITE" id="PS51184">
    <property type="entry name" value="JMJC"/>
    <property type="match status" value="1"/>
</dbReference>
<comment type="similarity">
    <text evidence="1">Belongs to the JARID1 histone demethylase family.</text>
</comment>
<gene>
    <name evidence="3" type="ORF">HaLaN_28425</name>
</gene>
<protein>
    <submittedName>
        <fullName evidence="3">tRNA wybutosine-synthesizing 5</fullName>
    </submittedName>
</protein>
<dbReference type="InterPro" id="IPR003347">
    <property type="entry name" value="JmjC_dom"/>
</dbReference>
<dbReference type="EMBL" id="BLLF01004491">
    <property type="protein sequence ID" value="GFH29714.1"/>
    <property type="molecule type" value="Genomic_DNA"/>
</dbReference>
<evidence type="ECO:0000313" key="4">
    <source>
        <dbReference type="Proteomes" id="UP000485058"/>
    </source>
</evidence>
<organism evidence="3 4">
    <name type="scientific">Haematococcus lacustris</name>
    <name type="common">Green alga</name>
    <name type="synonym">Haematococcus pluvialis</name>
    <dbReference type="NCBI Taxonomy" id="44745"/>
    <lineage>
        <taxon>Eukaryota</taxon>
        <taxon>Viridiplantae</taxon>
        <taxon>Chlorophyta</taxon>
        <taxon>core chlorophytes</taxon>
        <taxon>Chlorophyceae</taxon>
        <taxon>CS clade</taxon>
        <taxon>Chlamydomonadales</taxon>
        <taxon>Haematococcaceae</taxon>
        <taxon>Haematococcus</taxon>
    </lineage>
</organism>
<dbReference type="Proteomes" id="UP000485058">
    <property type="component" value="Unassembled WGS sequence"/>
</dbReference>
<keyword evidence="4" id="KW-1185">Reference proteome</keyword>
<dbReference type="InterPro" id="IPR041667">
    <property type="entry name" value="Cupin_8"/>
</dbReference>
<sequence length="238" mass="26338">MDFVDKNFVYRTMPFKELVERVAGQDHRPLLSDDFCEHTPPVAGVPAQASEPGRACSQRAEQCGGYAKERYYLRSLGHNRMKEVSDLHRGFPELARDVVPPPLFPPSALFSSVLRVSSPGLQLWTHYDVMDNLLMQVKGVKRVLLWPPAAAEGLYVQQSSSPITRPLDPDLTCHPKYAALTPPLLCVLRPGQALFLPALWLHHVTTLSPAECSCFSAMHCSVHDPGKQQAGKLSLTGT</sequence>
<dbReference type="PANTHER" id="PTHR12461:SF104">
    <property type="entry name" value="TRNA WYBUTOSINE-SYNTHESIZING PROTEIN 5"/>
    <property type="match status" value="1"/>
</dbReference>
<evidence type="ECO:0000259" key="2">
    <source>
        <dbReference type="PROSITE" id="PS51184"/>
    </source>
</evidence>
<dbReference type="Gene3D" id="2.60.120.650">
    <property type="entry name" value="Cupin"/>
    <property type="match status" value="1"/>
</dbReference>
<comment type="caution">
    <text evidence="3">The sequence shown here is derived from an EMBL/GenBank/DDBJ whole genome shotgun (WGS) entry which is preliminary data.</text>
</comment>
<dbReference type="GO" id="GO:0031591">
    <property type="term" value="P:wybutosine biosynthetic process"/>
    <property type="evidence" value="ECO:0007669"/>
    <property type="project" value="TreeGrafter"/>
</dbReference>
<dbReference type="GO" id="GO:0000049">
    <property type="term" value="F:tRNA binding"/>
    <property type="evidence" value="ECO:0007669"/>
    <property type="project" value="TreeGrafter"/>
</dbReference>
<evidence type="ECO:0000313" key="3">
    <source>
        <dbReference type="EMBL" id="GFH29714.1"/>
    </source>
</evidence>
<feature type="domain" description="JmjC" evidence="2">
    <location>
        <begin position="65"/>
        <end position="238"/>
    </location>
</feature>
<reference evidence="3 4" key="1">
    <citation type="submission" date="2020-02" db="EMBL/GenBank/DDBJ databases">
        <title>Draft genome sequence of Haematococcus lacustris strain NIES-144.</title>
        <authorList>
            <person name="Morimoto D."/>
            <person name="Nakagawa S."/>
            <person name="Yoshida T."/>
            <person name="Sawayama S."/>
        </authorList>
    </citation>
    <scope>NUCLEOTIDE SEQUENCE [LARGE SCALE GENOMIC DNA]</scope>
    <source>
        <strain evidence="3 4">NIES-144</strain>
    </source>
</reference>
<dbReference type="Pfam" id="PF13621">
    <property type="entry name" value="Cupin_8"/>
    <property type="match status" value="1"/>
</dbReference>
<name>A0A6A0ACD5_HAELA</name>
<evidence type="ECO:0000256" key="1">
    <source>
        <dbReference type="ARBA" id="ARBA00006801"/>
    </source>
</evidence>
<dbReference type="PANTHER" id="PTHR12461">
    <property type="entry name" value="HYPOXIA-INDUCIBLE FACTOR 1 ALPHA INHIBITOR-RELATED"/>
    <property type="match status" value="1"/>
</dbReference>
<proteinExistence type="inferred from homology"/>